<dbReference type="EMBL" id="JAWQEG010002437">
    <property type="protein sequence ID" value="KAK3872000.1"/>
    <property type="molecule type" value="Genomic_DNA"/>
</dbReference>
<gene>
    <name evidence="2" type="ORF">Pcinc_022903</name>
</gene>
<evidence type="ECO:0000313" key="3">
    <source>
        <dbReference type="Proteomes" id="UP001286313"/>
    </source>
</evidence>
<dbReference type="Proteomes" id="UP001286313">
    <property type="component" value="Unassembled WGS sequence"/>
</dbReference>
<dbReference type="AlphaFoldDB" id="A0AAE1FEQ8"/>
<reference evidence="2" key="1">
    <citation type="submission" date="2023-10" db="EMBL/GenBank/DDBJ databases">
        <title>Genome assemblies of two species of porcelain crab, Petrolisthes cinctipes and Petrolisthes manimaculis (Anomura: Porcellanidae).</title>
        <authorList>
            <person name="Angst P."/>
        </authorList>
    </citation>
    <scope>NUCLEOTIDE SEQUENCE</scope>
    <source>
        <strain evidence="2">PB745_01</strain>
        <tissue evidence="2">Gill</tissue>
    </source>
</reference>
<protein>
    <submittedName>
        <fullName evidence="2">Uncharacterized protein</fullName>
    </submittedName>
</protein>
<keyword evidence="3" id="KW-1185">Reference proteome</keyword>
<sequence>MSLVRKPGEGPQIHRRSQGTETLTLNTTLHKVGSRLNTQRWSHSHGGLVGHSREAVTTQISISSKAELGLSPESQLAPLIPQTVHWGSRD</sequence>
<evidence type="ECO:0000313" key="2">
    <source>
        <dbReference type="EMBL" id="KAK3872000.1"/>
    </source>
</evidence>
<feature type="region of interest" description="Disordered" evidence="1">
    <location>
        <begin position="1"/>
        <end position="24"/>
    </location>
</feature>
<evidence type="ECO:0000256" key="1">
    <source>
        <dbReference type="SAM" id="MobiDB-lite"/>
    </source>
</evidence>
<proteinExistence type="predicted"/>
<comment type="caution">
    <text evidence="2">The sequence shown here is derived from an EMBL/GenBank/DDBJ whole genome shotgun (WGS) entry which is preliminary data.</text>
</comment>
<name>A0AAE1FEQ8_PETCI</name>
<accession>A0AAE1FEQ8</accession>
<organism evidence="2 3">
    <name type="scientific">Petrolisthes cinctipes</name>
    <name type="common">Flat porcelain crab</name>
    <dbReference type="NCBI Taxonomy" id="88211"/>
    <lineage>
        <taxon>Eukaryota</taxon>
        <taxon>Metazoa</taxon>
        <taxon>Ecdysozoa</taxon>
        <taxon>Arthropoda</taxon>
        <taxon>Crustacea</taxon>
        <taxon>Multicrustacea</taxon>
        <taxon>Malacostraca</taxon>
        <taxon>Eumalacostraca</taxon>
        <taxon>Eucarida</taxon>
        <taxon>Decapoda</taxon>
        <taxon>Pleocyemata</taxon>
        <taxon>Anomura</taxon>
        <taxon>Galatheoidea</taxon>
        <taxon>Porcellanidae</taxon>
        <taxon>Petrolisthes</taxon>
    </lineage>
</organism>